<feature type="domain" description="N-acetyltransferase" evidence="1">
    <location>
        <begin position="2"/>
        <end position="173"/>
    </location>
</feature>
<keyword evidence="2" id="KW-0808">Transferase</keyword>
<proteinExistence type="predicted"/>
<keyword evidence="3" id="KW-1185">Reference proteome</keyword>
<dbReference type="InterPro" id="IPR000182">
    <property type="entry name" value="GNAT_dom"/>
</dbReference>
<gene>
    <name evidence="2" type="ORF">DQQ01_09655</name>
</gene>
<sequence>MVEYRTLSEPEIDRALFQNFIRRQVVTKCWRREKGKWLIKEVPFIDDWTEEDYKVLIGCLKRTVSTGGVVFGAFADKELKGFAAVLPEIFGGENQYMDLAAIHVSQDMRGSGIGSCLLGKAKEWAKEKGAKKLYISAHSAVESQAFYKKMGCMEAKLYKQEHVEAEPFDCQLEVLL</sequence>
<dbReference type="EMBL" id="CP030280">
    <property type="protein sequence ID" value="AWY98371.1"/>
    <property type="molecule type" value="Genomic_DNA"/>
</dbReference>
<dbReference type="SUPFAM" id="SSF55729">
    <property type="entry name" value="Acyl-CoA N-acyltransferases (Nat)"/>
    <property type="match status" value="1"/>
</dbReference>
<protein>
    <submittedName>
        <fullName evidence="2">GNAT family N-acetyltransferase</fullName>
    </submittedName>
</protein>
<dbReference type="InterPro" id="IPR016181">
    <property type="entry name" value="Acyl_CoA_acyltransferase"/>
</dbReference>
<dbReference type="KEGG" id="blau:DQQ01_09655"/>
<dbReference type="PROSITE" id="PS51186">
    <property type="entry name" value="GNAT"/>
    <property type="match status" value="1"/>
</dbReference>
<name>A0A2Z4UBG6_9FIRM</name>
<accession>A0A2Z4UBG6</accession>
<dbReference type="AlphaFoldDB" id="A0A2Z4UBG6"/>
<dbReference type="RefSeq" id="WP_111919860.1">
    <property type="nucleotide sequence ID" value="NZ_CAUWHR010000038.1"/>
</dbReference>
<dbReference type="GO" id="GO:0016747">
    <property type="term" value="F:acyltransferase activity, transferring groups other than amino-acyl groups"/>
    <property type="evidence" value="ECO:0007669"/>
    <property type="project" value="InterPro"/>
</dbReference>
<dbReference type="Gene3D" id="3.40.630.30">
    <property type="match status" value="1"/>
</dbReference>
<evidence type="ECO:0000259" key="1">
    <source>
        <dbReference type="PROSITE" id="PS51186"/>
    </source>
</evidence>
<dbReference type="CDD" id="cd04301">
    <property type="entry name" value="NAT_SF"/>
    <property type="match status" value="1"/>
</dbReference>
<organism evidence="2 3">
    <name type="scientific">Blautia argi</name>
    <dbReference type="NCBI Taxonomy" id="1912897"/>
    <lineage>
        <taxon>Bacteria</taxon>
        <taxon>Bacillati</taxon>
        <taxon>Bacillota</taxon>
        <taxon>Clostridia</taxon>
        <taxon>Lachnospirales</taxon>
        <taxon>Lachnospiraceae</taxon>
        <taxon>Blautia</taxon>
    </lineage>
</organism>
<reference evidence="3" key="1">
    <citation type="submission" date="2018-06" db="EMBL/GenBank/DDBJ databases">
        <title>Description of Blautia argi sp. nov., a new anaerobic isolated from dog feces.</title>
        <authorList>
            <person name="Chang Y.-H."/>
            <person name="Paek J."/>
            <person name="Shin Y."/>
        </authorList>
    </citation>
    <scope>NUCLEOTIDE SEQUENCE [LARGE SCALE GENOMIC DNA]</scope>
    <source>
        <strain evidence="3">KCTC 15426</strain>
    </source>
</reference>
<evidence type="ECO:0000313" key="3">
    <source>
        <dbReference type="Proteomes" id="UP000250003"/>
    </source>
</evidence>
<evidence type="ECO:0000313" key="2">
    <source>
        <dbReference type="EMBL" id="AWY98371.1"/>
    </source>
</evidence>
<dbReference type="OrthoDB" id="8116556at2"/>
<dbReference type="Pfam" id="PF00583">
    <property type="entry name" value="Acetyltransf_1"/>
    <property type="match status" value="1"/>
</dbReference>
<dbReference type="Proteomes" id="UP000250003">
    <property type="component" value="Chromosome"/>
</dbReference>